<evidence type="ECO:0000313" key="1">
    <source>
        <dbReference type="EMBL" id="XBV87455.1"/>
    </source>
</evidence>
<proteinExistence type="predicted"/>
<sequence length="87" mass="9731">MKRCNQAQRIAASLRHRLNCAVTSRALLDLHGKMLMAADDELRARAVPTVMLFGERLSWMLSGQRFTLAARANSVHGTWVGVPREDV</sequence>
<accession>A0AAU7UG40</accession>
<dbReference type="KEGG" id="dsc:ABOD76_20620"/>
<dbReference type="RefSeq" id="WP_350245604.1">
    <property type="nucleotide sequence ID" value="NZ_CP158300.1"/>
</dbReference>
<organism evidence="1">
    <name type="scientific">Deinococcus sonorensis KR-87</name>
    <dbReference type="NCBI Taxonomy" id="694439"/>
    <lineage>
        <taxon>Bacteria</taxon>
        <taxon>Thermotogati</taxon>
        <taxon>Deinococcota</taxon>
        <taxon>Deinococci</taxon>
        <taxon>Deinococcales</taxon>
        <taxon>Deinococcaceae</taxon>
        <taxon>Deinococcus</taxon>
    </lineage>
</organism>
<gene>
    <name evidence="1" type="ORF">ABOD76_20620</name>
</gene>
<geneLocation type="plasmid" evidence="1">
    <name>pDson02</name>
</geneLocation>
<dbReference type="AlphaFoldDB" id="A0AAU7UG40"/>
<name>A0AAU7UG40_9DEIO</name>
<protein>
    <submittedName>
        <fullName evidence="1">Uncharacterized protein</fullName>
    </submittedName>
</protein>
<keyword evidence="1" id="KW-0614">Plasmid</keyword>
<dbReference type="EMBL" id="CP158300">
    <property type="protein sequence ID" value="XBV87455.1"/>
    <property type="molecule type" value="Genomic_DNA"/>
</dbReference>
<reference evidence="1" key="1">
    <citation type="submission" date="2024-06" db="EMBL/GenBank/DDBJ databases">
        <title>Draft Genome Sequence of Deinococcus sonorensis Type Strain KR-87, a Biofilm Producing Representative of the Genus Deinococcus.</title>
        <authorList>
            <person name="Boren L.S."/>
            <person name="Grosso R.A."/>
            <person name="Hugenberg-Cox A.N."/>
            <person name="Hill J.T.E."/>
            <person name="Albert C.M."/>
            <person name="Tuohy J.M."/>
        </authorList>
    </citation>
    <scope>NUCLEOTIDE SEQUENCE</scope>
    <source>
        <strain evidence="1">KR-87</strain>
        <plasmid evidence="1">pDson02</plasmid>
    </source>
</reference>